<keyword evidence="1" id="KW-0540">Nuclease</keyword>
<dbReference type="GO" id="GO:0003676">
    <property type="term" value="F:nucleic acid binding"/>
    <property type="evidence" value="ECO:0007669"/>
    <property type="project" value="InterPro"/>
</dbReference>
<evidence type="ECO:0000313" key="4">
    <source>
        <dbReference type="EMBL" id="MQM28039.1"/>
    </source>
</evidence>
<dbReference type="InterPro" id="IPR029024">
    <property type="entry name" value="TerB-like"/>
</dbReference>
<keyword evidence="1" id="KW-0269">Exonuclease</keyword>
<name>A0A6L5GEA4_9ACTN</name>
<dbReference type="Gene3D" id="3.30.420.10">
    <property type="entry name" value="Ribonuclease H-like superfamily/Ribonuclease H"/>
    <property type="match status" value="1"/>
</dbReference>
<accession>A0A6L5GEA4</accession>
<comment type="caution">
    <text evidence="4">The sequence shown here is derived from an EMBL/GenBank/DDBJ whole genome shotgun (WGS) entry which is preliminary data.</text>
</comment>
<dbReference type="GO" id="GO:0005829">
    <property type="term" value="C:cytosol"/>
    <property type="evidence" value="ECO:0007669"/>
    <property type="project" value="TreeGrafter"/>
</dbReference>
<dbReference type="SMART" id="SM00479">
    <property type="entry name" value="EXOIII"/>
    <property type="match status" value="1"/>
</dbReference>
<dbReference type="InterPro" id="IPR036420">
    <property type="entry name" value="BRCT_dom_sf"/>
</dbReference>
<feature type="compositionally biased region" description="Basic residues" evidence="2">
    <location>
        <begin position="155"/>
        <end position="169"/>
    </location>
</feature>
<dbReference type="FunFam" id="3.30.420.10:FF:000045">
    <property type="entry name" value="3'-5' exonuclease DinG"/>
    <property type="match status" value="1"/>
</dbReference>
<dbReference type="GO" id="GO:0045004">
    <property type="term" value="P:DNA replication proofreading"/>
    <property type="evidence" value="ECO:0007669"/>
    <property type="project" value="TreeGrafter"/>
</dbReference>
<sequence>MGRGPHGGDLRLLREPGRLRQSGEPRGRVEVPDQPLPVRHLVERLPAARELGRPRRHRGRPHVPAVRQGLGRLGRVARAQSHLPVLRQRHQRRQRERRRLGPRQPRRRTGVGGARQLHGPHAAAGGRPRIRLLPRTPALPLARTGDLLRRLAHVRHHRRTLRRRSRRPPLVRGQAGRASDRHHQTRPPARPPGIRRAHRRDDVEAGRLRLRPGPGHALRPVARRRQLPAAPHRPAHEPRLEPLPDRQRRRTAPVRPQHDPAQPDLVQRQRPAHRGLRPLGRGLALPPRGRQGRLLGPLQPAHGTRADRELLAPERGDPHDARRRRHPVGPPQLHDVADRRRRPVPLRTHDQRRHTVLIAPPVRRTRRPPPSRYGEHLTATRRRRCVMYAVLDVETTGLFNKDRIVEIAIAHVDEDGRVRERWETLVNPKRDLGPQELHGIRSADVRKAPSFEQIAGDVLALLAGKIPVAHNLAFDGRFLANEFARLGHELPHLADYGVCTMQWAGHFLPGSGRSLRDCCLAAGIANDRPHAAMADVIATAELLALYLNSMGPVPLWYDRGDLIRNLRWPALPTGLAAPVRRGAGAAAGGDFLARLVDRVPRIPDPPQADTYLALLDRALFDRHISATEADALVELAAQLGFDRATAMELHRGYLHALAAAALEDGVVSDEERRDLECVAALLSLPPEEVDAALRPGPARAAPATVHFRMKTGDLVVLTGSFAESKQYWAQRLETAGLQVAPNVTKKTALVVAADPDSMSGKATKAHEYGIPVIGAESLDLVLARIALAESAR</sequence>
<keyword evidence="5" id="KW-1185">Reference proteome</keyword>
<feature type="region of interest" description="Disordered" evidence="2">
    <location>
        <begin position="155"/>
        <end position="335"/>
    </location>
</feature>
<dbReference type="SUPFAM" id="SSF52113">
    <property type="entry name" value="BRCT domain"/>
    <property type="match status" value="1"/>
</dbReference>
<dbReference type="InterPro" id="IPR001357">
    <property type="entry name" value="BRCT_dom"/>
</dbReference>
<dbReference type="SUPFAM" id="SSF158682">
    <property type="entry name" value="TerB-like"/>
    <property type="match status" value="1"/>
</dbReference>
<dbReference type="PANTHER" id="PTHR30231:SF41">
    <property type="entry name" value="DNA POLYMERASE III SUBUNIT EPSILON"/>
    <property type="match status" value="1"/>
</dbReference>
<dbReference type="InterPro" id="IPR036397">
    <property type="entry name" value="RNaseH_sf"/>
</dbReference>
<keyword evidence="1" id="KW-0378">Hydrolase</keyword>
<evidence type="ECO:0000259" key="3">
    <source>
        <dbReference type="SMART" id="SM00479"/>
    </source>
</evidence>
<organism evidence="4 5">
    <name type="scientific">Glycomyces albidus</name>
    <dbReference type="NCBI Taxonomy" id="2656774"/>
    <lineage>
        <taxon>Bacteria</taxon>
        <taxon>Bacillati</taxon>
        <taxon>Actinomycetota</taxon>
        <taxon>Actinomycetes</taxon>
        <taxon>Glycomycetales</taxon>
        <taxon>Glycomycetaceae</taxon>
        <taxon>Glycomyces</taxon>
    </lineage>
</organism>
<feature type="compositionally biased region" description="Low complexity" evidence="2">
    <location>
        <begin position="277"/>
        <end position="300"/>
    </location>
</feature>
<dbReference type="Pfam" id="PF00929">
    <property type="entry name" value="RNase_T"/>
    <property type="match status" value="1"/>
</dbReference>
<feature type="domain" description="Exonuclease" evidence="3">
    <location>
        <begin position="387"/>
        <end position="552"/>
    </location>
</feature>
<proteinExistence type="predicted"/>
<dbReference type="CDD" id="cd06127">
    <property type="entry name" value="DEDDh"/>
    <property type="match status" value="1"/>
</dbReference>
<feature type="compositionally biased region" description="Basic and acidic residues" evidence="2">
    <location>
        <begin position="304"/>
        <end position="320"/>
    </location>
</feature>
<gene>
    <name evidence="4" type="ORF">GFD30_21090</name>
</gene>
<feature type="region of interest" description="Disordered" evidence="2">
    <location>
        <begin position="1"/>
        <end position="137"/>
    </location>
</feature>
<dbReference type="AlphaFoldDB" id="A0A6L5GEA4"/>
<protein>
    <recommendedName>
        <fullName evidence="3">Exonuclease domain-containing protein</fullName>
    </recommendedName>
</protein>
<dbReference type="SUPFAM" id="SSF53098">
    <property type="entry name" value="Ribonuclease H-like"/>
    <property type="match status" value="1"/>
</dbReference>
<feature type="compositionally biased region" description="Basic and acidic residues" evidence="2">
    <location>
        <begin position="234"/>
        <end position="246"/>
    </location>
</feature>
<evidence type="ECO:0000256" key="1">
    <source>
        <dbReference type="ARBA" id="ARBA00022839"/>
    </source>
</evidence>
<dbReference type="GO" id="GO:0008408">
    <property type="term" value="F:3'-5' exonuclease activity"/>
    <property type="evidence" value="ECO:0007669"/>
    <property type="project" value="TreeGrafter"/>
</dbReference>
<evidence type="ECO:0000256" key="2">
    <source>
        <dbReference type="SAM" id="MobiDB-lite"/>
    </source>
</evidence>
<feature type="compositionally biased region" description="Basic residues" evidence="2">
    <location>
        <begin position="87"/>
        <end position="109"/>
    </location>
</feature>
<dbReference type="InterPro" id="IPR012337">
    <property type="entry name" value="RNaseH-like_sf"/>
</dbReference>
<dbReference type="PANTHER" id="PTHR30231">
    <property type="entry name" value="DNA POLYMERASE III SUBUNIT EPSILON"/>
    <property type="match status" value="1"/>
</dbReference>
<evidence type="ECO:0000313" key="5">
    <source>
        <dbReference type="Proteomes" id="UP000477750"/>
    </source>
</evidence>
<feature type="compositionally biased region" description="Basic and acidic residues" evidence="2">
    <location>
        <begin position="40"/>
        <end position="53"/>
    </location>
</feature>
<feature type="compositionally biased region" description="Basic and acidic residues" evidence="2">
    <location>
        <begin position="1"/>
        <end position="31"/>
    </location>
</feature>
<dbReference type="Proteomes" id="UP000477750">
    <property type="component" value="Unassembled WGS sequence"/>
</dbReference>
<dbReference type="EMBL" id="WIAO01000034">
    <property type="protein sequence ID" value="MQM28039.1"/>
    <property type="molecule type" value="Genomic_DNA"/>
</dbReference>
<reference evidence="4 5" key="1">
    <citation type="submission" date="2019-10" db="EMBL/GenBank/DDBJ databases">
        <title>Glycomyces albidus sp. nov., a novel actinomycete isolated from rhizosphere soil of wheat (Triticum aestivum L.).</title>
        <authorList>
            <person name="Qian L."/>
        </authorList>
    </citation>
    <scope>NUCLEOTIDE SEQUENCE [LARGE SCALE GENOMIC DNA]</scope>
    <source>
        <strain evidence="4 5">NEAU-7082</strain>
    </source>
</reference>
<dbReference type="Pfam" id="PF00533">
    <property type="entry name" value="BRCT"/>
    <property type="match status" value="1"/>
</dbReference>
<dbReference type="InterPro" id="IPR013520">
    <property type="entry name" value="Ribonucl_H"/>
</dbReference>
<dbReference type="Gene3D" id="3.40.50.10190">
    <property type="entry name" value="BRCT domain"/>
    <property type="match status" value="1"/>
</dbReference>